<comment type="caution">
    <text evidence="2">The sequence shown here is derived from an EMBL/GenBank/DDBJ whole genome shotgun (WGS) entry which is preliminary data.</text>
</comment>
<evidence type="ECO:0000313" key="2">
    <source>
        <dbReference type="EMBL" id="PSW16513.1"/>
    </source>
</evidence>
<organism evidence="2 3">
    <name type="scientific">Photobacterium rosenbergii</name>
    <dbReference type="NCBI Taxonomy" id="294936"/>
    <lineage>
        <taxon>Bacteria</taxon>
        <taxon>Pseudomonadati</taxon>
        <taxon>Pseudomonadota</taxon>
        <taxon>Gammaproteobacteria</taxon>
        <taxon>Vibrionales</taxon>
        <taxon>Vibrionaceae</taxon>
        <taxon>Photobacterium</taxon>
    </lineage>
</organism>
<sequence length="98" mass="10743">MKKPFFISAILGTAITFSPLSMASLLQHHISTTNDKNAPSNIVLSTKDTLYDVGILEQHLSSSGEKASSLSITRAISQPTNIEYDTPQNLIKFHIENL</sequence>
<reference evidence="2 3" key="1">
    <citation type="submission" date="2018-03" db="EMBL/GenBank/DDBJ databases">
        <title>Whole genome sequencing of Histamine producing bacteria.</title>
        <authorList>
            <person name="Butler K."/>
        </authorList>
    </citation>
    <scope>NUCLEOTIDE SEQUENCE [LARGE SCALE GENOMIC DNA]</scope>
    <source>
        <strain evidence="2 3">DSM 19138</strain>
    </source>
</reference>
<proteinExistence type="predicted"/>
<dbReference type="AlphaFoldDB" id="A0A2T3NM09"/>
<protein>
    <submittedName>
        <fullName evidence="2">Uncharacterized protein</fullName>
    </submittedName>
</protein>
<dbReference type="EMBL" id="PYMB01000001">
    <property type="protein sequence ID" value="PSW16513.1"/>
    <property type="molecule type" value="Genomic_DNA"/>
</dbReference>
<accession>A0A2T3NM09</accession>
<gene>
    <name evidence="2" type="ORF">C9J01_05805</name>
</gene>
<evidence type="ECO:0000313" key="3">
    <source>
        <dbReference type="Proteomes" id="UP000241346"/>
    </source>
</evidence>
<keyword evidence="1" id="KW-0732">Signal</keyword>
<dbReference type="RefSeq" id="WP_107297135.1">
    <property type="nucleotide sequence ID" value="NZ_PYMB01000001.1"/>
</dbReference>
<evidence type="ECO:0000256" key="1">
    <source>
        <dbReference type="SAM" id="SignalP"/>
    </source>
</evidence>
<name>A0A2T3NM09_9GAMM</name>
<feature type="chain" id="PRO_5015505230" evidence="1">
    <location>
        <begin position="24"/>
        <end position="98"/>
    </location>
</feature>
<dbReference type="Proteomes" id="UP000241346">
    <property type="component" value="Unassembled WGS sequence"/>
</dbReference>
<feature type="signal peptide" evidence="1">
    <location>
        <begin position="1"/>
        <end position="23"/>
    </location>
</feature>